<evidence type="ECO:0000313" key="2">
    <source>
        <dbReference type="Proteomes" id="UP001054837"/>
    </source>
</evidence>
<organism evidence="1 2">
    <name type="scientific">Caerostris darwini</name>
    <dbReference type="NCBI Taxonomy" id="1538125"/>
    <lineage>
        <taxon>Eukaryota</taxon>
        <taxon>Metazoa</taxon>
        <taxon>Ecdysozoa</taxon>
        <taxon>Arthropoda</taxon>
        <taxon>Chelicerata</taxon>
        <taxon>Arachnida</taxon>
        <taxon>Araneae</taxon>
        <taxon>Araneomorphae</taxon>
        <taxon>Entelegynae</taxon>
        <taxon>Araneoidea</taxon>
        <taxon>Araneidae</taxon>
        <taxon>Caerostris</taxon>
    </lineage>
</organism>
<name>A0AAV4RSH3_9ARAC</name>
<accession>A0AAV4RSH3</accession>
<dbReference type="EMBL" id="BPLQ01006511">
    <property type="protein sequence ID" value="GIY23052.1"/>
    <property type="molecule type" value="Genomic_DNA"/>
</dbReference>
<keyword evidence="2" id="KW-1185">Reference proteome</keyword>
<reference evidence="1 2" key="1">
    <citation type="submission" date="2021-06" db="EMBL/GenBank/DDBJ databases">
        <title>Caerostris darwini draft genome.</title>
        <authorList>
            <person name="Kono N."/>
            <person name="Arakawa K."/>
        </authorList>
    </citation>
    <scope>NUCLEOTIDE SEQUENCE [LARGE SCALE GENOMIC DNA]</scope>
</reference>
<comment type="caution">
    <text evidence="1">The sequence shown here is derived from an EMBL/GenBank/DDBJ whole genome shotgun (WGS) entry which is preliminary data.</text>
</comment>
<protein>
    <submittedName>
        <fullName evidence="1">Uncharacterized protein</fullName>
    </submittedName>
</protein>
<dbReference type="AlphaFoldDB" id="A0AAV4RSH3"/>
<dbReference type="Proteomes" id="UP001054837">
    <property type="component" value="Unassembled WGS sequence"/>
</dbReference>
<proteinExistence type="predicted"/>
<sequence>MVNCGKPSLGNNLCDYSDKNLDCAKLWWKIVENSANGAKVTKTWIAPNYNGKLWENCSMVAICSPTMIKTWIDPKYGGEGKRREKKSHPGNVPGCFKNVWLAKLPPGSRKMLPRLLK</sequence>
<evidence type="ECO:0000313" key="1">
    <source>
        <dbReference type="EMBL" id="GIY23052.1"/>
    </source>
</evidence>
<gene>
    <name evidence="1" type="ORF">CDAR_299561</name>
</gene>